<dbReference type="Proteomes" id="UP000324897">
    <property type="component" value="Unassembled WGS sequence"/>
</dbReference>
<dbReference type="Gramene" id="TVU22457">
    <property type="protein sequence ID" value="TVU22457"/>
    <property type="gene ID" value="EJB05_32154"/>
</dbReference>
<protein>
    <submittedName>
        <fullName evidence="1">Uncharacterized protein</fullName>
    </submittedName>
</protein>
<comment type="caution">
    <text evidence="1">The sequence shown here is derived from an EMBL/GenBank/DDBJ whole genome shotgun (WGS) entry which is preliminary data.</text>
</comment>
<proteinExistence type="predicted"/>
<accession>A0A5J9UGL7</accession>
<name>A0A5J9UGL7_9POAL</name>
<sequence>MEQHQPRLLFIPTLTAARPQELRIFISSSSASVSAAYPRPSLRRKGGTRLPGRSFAGRGLHQPTFLVVEKETIETGALPAGVLGREEAAAAVFIFFNSYWLLSALLRSLPLKNEREVSMVRVNQSDNPEGFSGIVGDYPSVEWSTQEAPDQSLVAIMSILKDPEGNICDSPNAFHGYIVQPVRFAPKPGKQIPLHLGTANYVSVPGNSGSPIFSDLFSETLQVVGIHISAKREMAHFVSIEGVVAAMKKALEKMSLPPAGNTVNDLLVQIVQKEKTLSGGAAGISKRVP</sequence>
<dbReference type="AlphaFoldDB" id="A0A5J9UGL7"/>
<evidence type="ECO:0000313" key="2">
    <source>
        <dbReference type="Proteomes" id="UP000324897"/>
    </source>
</evidence>
<dbReference type="EMBL" id="RWGY01000026">
    <property type="protein sequence ID" value="TVU22457.1"/>
    <property type="molecule type" value="Genomic_DNA"/>
</dbReference>
<evidence type="ECO:0000313" key="1">
    <source>
        <dbReference type="EMBL" id="TVU22457.1"/>
    </source>
</evidence>
<gene>
    <name evidence="1" type="ORF">EJB05_32154</name>
</gene>
<keyword evidence="2" id="KW-1185">Reference proteome</keyword>
<reference evidence="1 2" key="1">
    <citation type="journal article" date="2019" name="Sci. Rep.">
        <title>A high-quality genome of Eragrostis curvula grass provides insights into Poaceae evolution and supports new strategies to enhance forage quality.</title>
        <authorList>
            <person name="Carballo J."/>
            <person name="Santos B.A.C.M."/>
            <person name="Zappacosta D."/>
            <person name="Garbus I."/>
            <person name="Selva J.P."/>
            <person name="Gallo C.A."/>
            <person name="Diaz A."/>
            <person name="Albertini E."/>
            <person name="Caccamo M."/>
            <person name="Echenique V."/>
        </authorList>
    </citation>
    <scope>NUCLEOTIDE SEQUENCE [LARGE SCALE GENOMIC DNA]</scope>
    <source>
        <strain evidence="2">cv. Victoria</strain>
        <tissue evidence="1">Leaf</tissue>
    </source>
</reference>
<organism evidence="1 2">
    <name type="scientific">Eragrostis curvula</name>
    <name type="common">weeping love grass</name>
    <dbReference type="NCBI Taxonomy" id="38414"/>
    <lineage>
        <taxon>Eukaryota</taxon>
        <taxon>Viridiplantae</taxon>
        <taxon>Streptophyta</taxon>
        <taxon>Embryophyta</taxon>
        <taxon>Tracheophyta</taxon>
        <taxon>Spermatophyta</taxon>
        <taxon>Magnoliopsida</taxon>
        <taxon>Liliopsida</taxon>
        <taxon>Poales</taxon>
        <taxon>Poaceae</taxon>
        <taxon>PACMAD clade</taxon>
        <taxon>Chloridoideae</taxon>
        <taxon>Eragrostideae</taxon>
        <taxon>Eragrostidinae</taxon>
        <taxon>Eragrostis</taxon>
    </lineage>
</organism>